<keyword evidence="2" id="KW-1185">Reference proteome</keyword>
<evidence type="ECO:0000313" key="1">
    <source>
        <dbReference type="EMBL" id="KAK5982530.1"/>
    </source>
</evidence>
<organism evidence="1 2">
    <name type="scientific">Trichostrongylus colubriformis</name>
    <name type="common">Black scour worm</name>
    <dbReference type="NCBI Taxonomy" id="6319"/>
    <lineage>
        <taxon>Eukaryota</taxon>
        <taxon>Metazoa</taxon>
        <taxon>Ecdysozoa</taxon>
        <taxon>Nematoda</taxon>
        <taxon>Chromadorea</taxon>
        <taxon>Rhabditida</taxon>
        <taxon>Rhabditina</taxon>
        <taxon>Rhabditomorpha</taxon>
        <taxon>Strongyloidea</taxon>
        <taxon>Trichostrongylidae</taxon>
        <taxon>Trichostrongylus</taxon>
    </lineage>
</organism>
<gene>
    <name evidence="1" type="ORF">GCK32_021064</name>
</gene>
<feature type="non-terminal residue" evidence="1">
    <location>
        <position position="1"/>
    </location>
</feature>
<sequence length="26" mass="3076">PLPSSNRHRRQPVRHVFDVCRQTAFA</sequence>
<dbReference type="Proteomes" id="UP001331761">
    <property type="component" value="Unassembled WGS sequence"/>
</dbReference>
<name>A0AAN8FR43_TRICO</name>
<evidence type="ECO:0000313" key="2">
    <source>
        <dbReference type="Proteomes" id="UP001331761"/>
    </source>
</evidence>
<dbReference type="AlphaFoldDB" id="A0AAN8FR43"/>
<protein>
    <submittedName>
        <fullName evidence="1">Uncharacterized protein</fullName>
    </submittedName>
</protein>
<reference evidence="1 2" key="1">
    <citation type="submission" date="2019-10" db="EMBL/GenBank/DDBJ databases">
        <title>Assembly and Annotation for the nematode Trichostrongylus colubriformis.</title>
        <authorList>
            <person name="Martin J."/>
        </authorList>
    </citation>
    <scope>NUCLEOTIDE SEQUENCE [LARGE SCALE GENOMIC DNA]</scope>
    <source>
        <strain evidence="1">G859</strain>
        <tissue evidence="1">Whole worm</tissue>
    </source>
</reference>
<accession>A0AAN8FR43</accession>
<proteinExistence type="predicted"/>
<comment type="caution">
    <text evidence="1">The sequence shown here is derived from an EMBL/GenBank/DDBJ whole genome shotgun (WGS) entry which is preliminary data.</text>
</comment>
<dbReference type="EMBL" id="WIXE01005022">
    <property type="protein sequence ID" value="KAK5982530.1"/>
    <property type="molecule type" value="Genomic_DNA"/>
</dbReference>